<evidence type="ECO:0000256" key="11">
    <source>
        <dbReference type="PIRSR" id="PIRSR000495-1"/>
    </source>
</evidence>
<evidence type="ECO:0000256" key="2">
    <source>
        <dbReference type="ARBA" id="ARBA00011152"/>
    </source>
</evidence>
<comment type="catalytic activity">
    <reaction evidence="8 10">
        <text>5-[(5-phospho-1-deoxy-D-ribulos-1-ylimino)methylamino]-1-(5-phospho-beta-D-ribosyl)imidazole-4-carboxamide + L-glutamine = D-erythro-1-(imidazol-4-yl)glycerol 3-phosphate + 5-amino-1-(5-phospho-beta-D-ribosyl)imidazole-4-carboxamide + L-glutamate + H(+)</text>
        <dbReference type="Rhea" id="RHEA:24793"/>
        <dbReference type="ChEBI" id="CHEBI:15378"/>
        <dbReference type="ChEBI" id="CHEBI:29985"/>
        <dbReference type="ChEBI" id="CHEBI:58278"/>
        <dbReference type="ChEBI" id="CHEBI:58359"/>
        <dbReference type="ChEBI" id="CHEBI:58475"/>
        <dbReference type="ChEBI" id="CHEBI:58525"/>
        <dbReference type="EC" id="4.3.2.10"/>
    </reaction>
</comment>
<evidence type="ECO:0000256" key="5">
    <source>
        <dbReference type="ARBA" id="ARBA00022962"/>
    </source>
</evidence>
<dbReference type="EC" id="4.3.2.10" evidence="10"/>
<comment type="subcellular location">
    <subcellularLocation>
        <location evidence="10">Cytoplasm</location>
    </subcellularLocation>
</comment>
<feature type="domain" description="Glutamine amidotransferase" evidence="12">
    <location>
        <begin position="4"/>
        <end position="199"/>
    </location>
</feature>
<evidence type="ECO:0000256" key="1">
    <source>
        <dbReference type="ARBA" id="ARBA00005091"/>
    </source>
</evidence>
<keyword evidence="10" id="KW-0963">Cytoplasm</keyword>
<sequence length="210" mass="23908">MITIIDYGAGNLKNVKHAFERLGVEANIRSNPDTLQESTALILPGVGAFRDAMATLREKQFIRPIYEHIERGKPFLGICLGYQLLYEKSYEDGEWEGLGILKGEVVPFSTDRKVPHMGWNQLKKNPNRTDSMMENVQDGEYVYFVHSYFVQPTDPDETLFYTDYGTTFSAASRKENVIGMQFHPEKSGETGKKLLKNFVELISFDSFSSN</sequence>
<dbReference type="InterPro" id="IPR017926">
    <property type="entry name" value="GATASE"/>
</dbReference>
<feature type="active site" description="Nucleophile" evidence="10 11">
    <location>
        <position position="79"/>
    </location>
</feature>
<dbReference type="PIRSF" id="PIRSF000495">
    <property type="entry name" value="Amidotransf_hisH"/>
    <property type="match status" value="1"/>
</dbReference>
<keyword evidence="4 10" id="KW-0378">Hydrolase</keyword>
<evidence type="ECO:0000259" key="12">
    <source>
        <dbReference type="Pfam" id="PF00117"/>
    </source>
</evidence>
<name>A0A9E8LWI0_9BACI</name>
<dbReference type="GO" id="GO:0000105">
    <property type="term" value="P:L-histidine biosynthetic process"/>
    <property type="evidence" value="ECO:0007669"/>
    <property type="project" value="UniProtKB-UniRule"/>
</dbReference>
<accession>A0A9E8LWI0</accession>
<dbReference type="NCBIfam" id="TIGR01855">
    <property type="entry name" value="IMP_synth_hisH"/>
    <property type="match status" value="1"/>
</dbReference>
<dbReference type="Gene3D" id="3.40.50.880">
    <property type="match status" value="1"/>
</dbReference>
<dbReference type="Pfam" id="PF00117">
    <property type="entry name" value="GATase"/>
    <property type="match status" value="1"/>
</dbReference>
<dbReference type="InterPro" id="IPR029062">
    <property type="entry name" value="Class_I_gatase-like"/>
</dbReference>
<gene>
    <name evidence="10 13" type="primary">hisH</name>
    <name evidence="13" type="ORF">OE104_06615</name>
</gene>
<dbReference type="CDD" id="cd01748">
    <property type="entry name" value="GATase1_IGP_Synthase"/>
    <property type="match status" value="1"/>
</dbReference>
<keyword evidence="6 10" id="KW-0368">Histidine biosynthesis</keyword>
<dbReference type="GO" id="GO:0000107">
    <property type="term" value="F:imidazoleglycerol-phosphate synthase activity"/>
    <property type="evidence" value="ECO:0007669"/>
    <property type="project" value="UniProtKB-UniRule"/>
</dbReference>
<keyword evidence="3 10" id="KW-0028">Amino-acid biosynthesis</keyword>
<evidence type="ECO:0000256" key="9">
    <source>
        <dbReference type="ARBA" id="ARBA00049534"/>
    </source>
</evidence>
<dbReference type="EMBL" id="CP106878">
    <property type="protein sequence ID" value="WAA10977.1"/>
    <property type="molecule type" value="Genomic_DNA"/>
</dbReference>
<evidence type="ECO:0000256" key="4">
    <source>
        <dbReference type="ARBA" id="ARBA00022801"/>
    </source>
</evidence>
<evidence type="ECO:0000256" key="8">
    <source>
        <dbReference type="ARBA" id="ARBA00047838"/>
    </source>
</evidence>
<dbReference type="PROSITE" id="PS51274">
    <property type="entry name" value="GATASE_COBBQ"/>
    <property type="match status" value="1"/>
</dbReference>
<organism evidence="13 14">
    <name type="scientific">Fervidibacillus albus</name>
    <dbReference type="NCBI Taxonomy" id="2980026"/>
    <lineage>
        <taxon>Bacteria</taxon>
        <taxon>Bacillati</taxon>
        <taxon>Bacillota</taxon>
        <taxon>Bacilli</taxon>
        <taxon>Bacillales</taxon>
        <taxon>Bacillaceae</taxon>
        <taxon>Fervidibacillus</taxon>
    </lineage>
</organism>
<dbReference type="Proteomes" id="UP001164718">
    <property type="component" value="Chromosome"/>
</dbReference>
<keyword evidence="5 10" id="KW-0315">Glutamine amidotransferase</keyword>
<comment type="pathway">
    <text evidence="1 10">Amino-acid biosynthesis; L-histidine biosynthesis; L-histidine from 5-phospho-alpha-D-ribose 1-diphosphate: step 5/9.</text>
</comment>
<reference evidence="13" key="1">
    <citation type="submission" date="2022-09" db="EMBL/GenBank/DDBJ databases">
        <title>Complete Genomes of Fervidibacillus albus and Fervidibacillus halotolerans isolated from tidal flat sediments.</title>
        <authorList>
            <person name="Kwon K.K."/>
            <person name="Yang S.-H."/>
            <person name="Park M.J."/>
            <person name="Oh H.-M."/>
        </authorList>
    </citation>
    <scope>NUCLEOTIDE SEQUENCE</scope>
    <source>
        <strain evidence="13">MEBiC13591</strain>
    </source>
</reference>
<dbReference type="AlphaFoldDB" id="A0A9E8LWI0"/>
<dbReference type="HAMAP" id="MF_00278">
    <property type="entry name" value="HisH"/>
    <property type="match status" value="1"/>
</dbReference>
<keyword evidence="7 10" id="KW-0456">Lyase</keyword>
<dbReference type="GO" id="GO:0005737">
    <property type="term" value="C:cytoplasm"/>
    <property type="evidence" value="ECO:0007669"/>
    <property type="project" value="UniProtKB-SubCell"/>
</dbReference>
<evidence type="ECO:0000313" key="14">
    <source>
        <dbReference type="Proteomes" id="UP001164718"/>
    </source>
</evidence>
<comment type="catalytic activity">
    <reaction evidence="9 10">
        <text>L-glutamine + H2O = L-glutamate + NH4(+)</text>
        <dbReference type="Rhea" id="RHEA:15889"/>
        <dbReference type="ChEBI" id="CHEBI:15377"/>
        <dbReference type="ChEBI" id="CHEBI:28938"/>
        <dbReference type="ChEBI" id="CHEBI:29985"/>
        <dbReference type="ChEBI" id="CHEBI:58359"/>
        <dbReference type="EC" id="3.5.1.2"/>
    </reaction>
</comment>
<proteinExistence type="inferred from homology"/>
<keyword evidence="14" id="KW-1185">Reference proteome</keyword>
<dbReference type="SUPFAM" id="SSF52317">
    <property type="entry name" value="Class I glutamine amidotransferase-like"/>
    <property type="match status" value="1"/>
</dbReference>
<comment type="subunit">
    <text evidence="2 10">Heterodimer of HisH and HisF.</text>
</comment>
<dbReference type="PANTHER" id="PTHR42701">
    <property type="entry name" value="IMIDAZOLE GLYCEROL PHOSPHATE SYNTHASE SUBUNIT HISH"/>
    <property type="match status" value="1"/>
</dbReference>
<protein>
    <recommendedName>
        <fullName evidence="10">Imidazole glycerol phosphate synthase subunit HisH</fullName>
        <ecNumber evidence="10">4.3.2.10</ecNumber>
    </recommendedName>
    <alternativeName>
        <fullName evidence="10">IGP synthase glutaminase subunit</fullName>
        <ecNumber evidence="10">3.5.1.2</ecNumber>
    </alternativeName>
    <alternativeName>
        <fullName evidence="10">IGP synthase subunit HisH</fullName>
    </alternativeName>
    <alternativeName>
        <fullName evidence="10">ImGP synthase subunit HisH</fullName>
        <shortName evidence="10">IGPS subunit HisH</shortName>
    </alternativeName>
</protein>
<comment type="function">
    <text evidence="10">IGPS catalyzes the conversion of PRFAR and glutamine to IGP, AICAR and glutamate. The HisH subunit catalyzes the hydrolysis of glutamine to glutamate and ammonia as part of the synthesis of IGP and AICAR. The resulting ammonia molecule is channeled to the active site of HisF.</text>
</comment>
<evidence type="ECO:0000313" key="13">
    <source>
        <dbReference type="EMBL" id="WAA10977.1"/>
    </source>
</evidence>
<dbReference type="KEGG" id="faf:OE104_06615"/>
<dbReference type="GO" id="GO:0016829">
    <property type="term" value="F:lyase activity"/>
    <property type="evidence" value="ECO:0007669"/>
    <property type="project" value="UniProtKB-KW"/>
</dbReference>
<evidence type="ECO:0000256" key="7">
    <source>
        <dbReference type="ARBA" id="ARBA00023239"/>
    </source>
</evidence>
<evidence type="ECO:0000256" key="3">
    <source>
        <dbReference type="ARBA" id="ARBA00022605"/>
    </source>
</evidence>
<dbReference type="PANTHER" id="PTHR42701:SF1">
    <property type="entry name" value="IMIDAZOLE GLYCEROL PHOSPHATE SYNTHASE SUBUNIT HISH"/>
    <property type="match status" value="1"/>
</dbReference>
<dbReference type="GO" id="GO:0004359">
    <property type="term" value="F:glutaminase activity"/>
    <property type="evidence" value="ECO:0007669"/>
    <property type="project" value="UniProtKB-EC"/>
</dbReference>
<feature type="active site" evidence="10 11">
    <location>
        <position position="185"/>
    </location>
</feature>
<evidence type="ECO:0000256" key="10">
    <source>
        <dbReference type="HAMAP-Rule" id="MF_00278"/>
    </source>
</evidence>
<dbReference type="InterPro" id="IPR010139">
    <property type="entry name" value="Imidazole-glycPsynth_HisH"/>
</dbReference>
<feature type="active site" evidence="10 11">
    <location>
        <position position="183"/>
    </location>
</feature>
<dbReference type="RefSeq" id="WP_275418790.1">
    <property type="nucleotide sequence ID" value="NZ_CP106878.1"/>
</dbReference>
<dbReference type="EC" id="3.5.1.2" evidence="10"/>
<dbReference type="PROSITE" id="PS51273">
    <property type="entry name" value="GATASE_TYPE_1"/>
    <property type="match status" value="1"/>
</dbReference>
<evidence type="ECO:0000256" key="6">
    <source>
        <dbReference type="ARBA" id="ARBA00023102"/>
    </source>
</evidence>